<dbReference type="STRING" id="1305737.GCA_000526355_02130"/>
<keyword evidence="6" id="KW-0472">Membrane</keyword>
<sequence>MIKFFQWIYTIYSALIFIILMILLGLFMVIPSLISERGDRISFFFIRLWAGTWSFLSGIRYQVEGLEYVDHTQPYIFIFNHRSFVDAPVIPMAIPQTLKALGKMELSKIPVFGWIVGRFAIWVDRTSTESRRKSLEKLVELLSKGKSAVVAPEGTRNDSSETLLPFHKGAFRLSIESQIPILPMAVIGADRIMKRGSILLRPGKIRIYFSEALQPPHPSPTAVDEYTAKCRNRLEAMLLAHEED</sequence>
<dbReference type="EC" id="2.3.1.51" evidence="8"/>
<dbReference type="InterPro" id="IPR002123">
    <property type="entry name" value="Plipid/glycerol_acylTrfase"/>
</dbReference>
<keyword evidence="2" id="KW-0444">Lipid biosynthesis</keyword>
<keyword evidence="3 8" id="KW-0808">Transferase</keyword>
<dbReference type="GO" id="GO:0006654">
    <property type="term" value="P:phosphatidic acid biosynthetic process"/>
    <property type="evidence" value="ECO:0007669"/>
    <property type="project" value="TreeGrafter"/>
</dbReference>
<evidence type="ECO:0000256" key="2">
    <source>
        <dbReference type="ARBA" id="ARBA00022516"/>
    </source>
</evidence>
<keyword evidence="4" id="KW-0443">Lipid metabolism</keyword>
<keyword evidence="6" id="KW-0812">Transmembrane</keyword>
<proteinExistence type="predicted"/>
<dbReference type="AlphaFoldDB" id="A0A0P7Y0E1"/>
<evidence type="ECO:0000256" key="6">
    <source>
        <dbReference type="SAM" id="Phobius"/>
    </source>
</evidence>
<name>A0A0P7Y0E1_9BACT</name>
<dbReference type="PATRIC" id="fig|1305737.6.peg.3088"/>
<evidence type="ECO:0000256" key="1">
    <source>
        <dbReference type="ARBA" id="ARBA00005189"/>
    </source>
</evidence>
<dbReference type="PANTHER" id="PTHR10434">
    <property type="entry name" value="1-ACYL-SN-GLYCEROL-3-PHOSPHATE ACYLTRANSFERASE"/>
    <property type="match status" value="1"/>
</dbReference>
<dbReference type="SMART" id="SM00563">
    <property type="entry name" value="PlsC"/>
    <property type="match status" value="1"/>
</dbReference>
<dbReference type="PANTHER" id="PTHR10434:SF64">
    <property type="entry name" value="1-ACYL-SN-GLYCEROL-3-PHOSPHATE ACYLTRANSFERASE-RELATED"/>
    <property type="match status" value="1"/>
</dbReference>
<dbReference type="eggNOG" id="COG0204">
    <property type="taxonomic scope" value="Bacteria"/>
</dbReference>
<evidence type="ECO:0000313" key="9">
    <source>
        <dbReference type="Proteomes" id="UP000050421"/>
    </source>
</evidence>
<organism evidence="8 9">
    <name type="scientific">Algoriphagus marincola HL-49</name>
    <dbReference type="NCBI Taxonomy" id="1305737"/>
    <lineage>
        <taxon>Bacteria</taxon>
        <taxon>Pseudomonadati</taxon>
        <taxon>Bacteroidota</taxon>
        <taxon>Cytophagia</taxon>
        <taxon>Cytophagales</taxon>
        <taxon>Cyclobacteriaceae</taxon>
        <taxon>Algoriphagus</taxon>
    </lineage>
</organism>
<dbReference type="GO" id="GO:0003841">
    <property type="term" value="F:1-acylglycerol-3-phosphate O-acyltransferase activity"/>
    <property type="evidence" value="ECO:0007669"/>
    <property type="project" value="UniProtKB-EC"/>
</dbReference>
<evidence type="ECO:0000313" key="8">
    <source>
        <dbReference type="EMBL" id="KPQ13737.1"/>
    </source>
</evidence>
<keyword evidence="5 8" id="KW-0012">Acyltransferase</keyword>
<comment type="caution">
    <text evidence="8">The sequence shown here is derived from an EMBL/GenBank/DDBJ whole genome shotgun (WGS) entry which is preliminary data.</text>
</comment>
<evidence type="ECO:0000256" key="5">
    <source>
        <dbReference type="ARBA" id="ARBA00023315"/>
    </source>
</evidence>
<dbReference type="EMBL" id="LJXT01000081">
    <property type="protein sequence ID" value="KPQ13737.1"/>
    <property type="molecule type" value="Genomic_DNA"/>
</dbReference>
<feature type="transmembrane region" description="Helical" evidence="6">
    <location>
        <begin position="6"/>
        <end position="29"/>
    </location>
</feature>
<comment type="pathway">
    <text evidence="1">Lipid metabolism.</text>
</comment>
<dbReference type="Pfam" id="PF01553">
    <property type="entry name" value="Acyltransferase"/>
    <property type="match status" value="1"/>
</dbReference>
<keyword evidence="6" id="KW-1133">Transmembrane helix</keyword>
<dbReference type="CDD" id="cd07989">
    <property type="entry name" value="LPLAT_AGPAT-like"/>
    <property type="match status" value="1"/>
</dbReference>
<evidence type="ECO:0000256" key="4">
    <source>
        <dbReference type="ARBA" id="ARBA00023098"/>
    </source>
</evidence>
<evidence type="ECO:0000256" key="3">
    <source>
        <dbReference type="ARBA" id="ARBA00022679"/>
    </source>
</evidence>
<dbReference type="SUPFAM" id="SSF69593">
    <property type="entry name" value="Glycerol-3-phosphate (1)-acyltransferase"/>
    <property type="match status" value="1"/>
</dbReference>
<dbReference type="Proteomes" id="UP000050421">
    <property type="component" value="Unassembled WGS sequence"/>
</dbReference>
<protein>
    <submittedName>
        <fullName evidence="8">1-acyl-sn-glycerol-3-phosphate acyltransferase</fullName>
        <ecNumber evidence="8">2.3.1.51</ecNumber>
    </submittedName>
</protein>
<feature type="domain" description="Phospholipid/glycerol acyltransferase" evidence="7">
    <location>
        <begin position="75"/>
        <end position="189"/>
    </location>
</feature>
<evidence type="ECO:0000259" key="7">
    <source>
        <dbReference type="SMART" id="SM00563"/>
    </source>
</evidence>
<reference evidence="8 9" key="1">
    <citation type="submission" date="2015-09" db="EMBL/GenBank/DDBJ databases">
        <title>Identification and resolution of microdiversity through metagenomic sequencing of parallel consortia.</title>
        <authorList>
            <person name="Nelson W.C."/>
            <person name="Romine M.F."/>
            <person name="Lindemann S.R."/>
        </authorList>
    </citation>
    <scope>NUCLEOTIDE SEQUENCE [LARGE SCALE GENOMIC DNA]</scope>
    <source>
        <strain evidence="8">HL-49</strain>
    </source>
</reference>
<gene>
    <name evidence="8" type="primary">plsC-2</name>
    <name evidence="8" type="ORF">HLUCCX10_12235</name>
</gene>
<accession>A0A0P7Y0E1</accession>